<evidence type="ECO:0000256" key="4">
    <source>
        <dbReference type="ARBA" id="ARBA00023136"/>
    </source>
</evidence>
<dbReference type="InterPro" id="IPR033985">
    <property type="entry name" value="SusD-like_N"/>
</dbReference>
<evidence type="ECO:0000313" key="9">
    <source>
        <dbReference type="Proteomes" id="UP000611723"/>
    </source>
</evidence>
<comment type="similarity">
    <text evidence="2">Belongs to the SusD family.</text>
</comment>
<evidence type="ECO:0000259" key="7">
    <source>
        <dbReference type="Pfam" id="PF14322"/>
    </source>
</evidence>
<keyword evidence="9" id="KW-1185">Reference proteome</keyword>
<gene>
    <name evidence="8" type="ORF">JKA74_17740</name>
</gene>
<accession>A0A935CB01</accession>
<dbReference type="Gene3D" id="1.25.40.390">
    <property type="match status" value="1"/>
</dbReference>
<keyword evidence="4" id="KW-0472">Membrane</keyword>
<dbReference type="RefSeq" id="WP_201432576.1">
    <property type="nucleotide sequence ID" value="NZ_JAEQBW010000012.1"/>
</dbReference>
<comment type="caution">
    <text evidence="8">The sequence shown here is derived from an EMBL/GenBank/DDBJ whole genome shotgun (WGS) entry which is preliminary data.</text>
</comment>
<evidence type="ECO:0000256" key="2">
    <source>
        <dbReference type="ARBA" id="ARBA00006275"/>
    </source>
</evidence>
<dbReference type="Pfam" id="PF07980">
    <property type="entry name" value="SusD_RagB"/>
    <property type="match status" value="1"/>
</dbReference>
<dbReference type="InterPro" id="IPR011990">
    <property type="entry name" value="TPR-like_helical_dom_sf"/>
</dbReference>
<evidence type="ECO:0000256" key="5">
    <source>
        <dbReference type="ARBA" id="ARBA00023237"/>
    </source>
</evidence>
<evidence type="ECO:0000313" key="8">
    <source>
        <dbReference type="EMBL" id="MBK6266890.1"/>
    </source>
</evidence>
<dbReference type="PROSITE" id="PS51257">
    <property type="entry name" value="PROKAR_LIPOPROTEIN"/>
    <property type="match status" value="1"/>
</dbReference>
<dbReference type="SUPFAM" id="SSF48452">
    <property type="entry name" value="TPR-like"/>
    <property type="match status" value="1"/>
</dbReference>
<proteinExistence type="inferred from homology"/>
<dbReference type="GO" id="GO:0009279">
    <property type="term" value="C:cell outer membrane"/>
    <property type="evidence" value="ECO:0007669"/>
    <property type="project" value="UniProtKB-SubCell"/>
</dbReference>
<keyword evidence="3" id="KW-0732">Signal</keyword>
<evidence type="ECO:0000256" key="3">
    <source>
        <dbReference type="ARBA" id="ARBA00022729"/>
    </source>
</evidence>
<reference evidence="8" key="1">
    <citation type="submission" date="2021-01" db="EMBL/GenBank/DDBJ databases">
        <title>Marivirga aurantiaca sp. nov., isolated from intertidal surface sediments.</title>
        <authorList>
            <person name="Zhang M."/>
        </authorList>
    </citation>
    <scope>NUCLEOTIDE SEQUENCE</scope>
    <source>
        <strain evidence="8">S37H4</strain>
    </source>
</reference>
<dbReference type="InterPro" id="IPR012944">
    <property type="entry name" value="SusD_RagB_dom"/>
</dbReference>
<dbReference type="AlphaFoldDB" id="A0A935CB01"/>
<dbReference type="EMBL" id="JAEQBW010000012">
    <property type="protein sequence ID" value="MBK6266890.1"/>
    <property type="molecule type" value="Genomic_DNA"/>
</dbReference>
<feature type="domain" description="RagB/SusD" evidence="6">
    <location>
        <begin position="318"/>
        <end position="415"/>
    </location>
</feature>
<dbReference type="Pfam" id="PF14322">
    <property type="entry name" value="SusD-like_3"/>
    <property type="match status" value="1"/>
</dbReference>
<dbReference type="CDD" id="cd08977">
    <property type="entry name" value="SusD"/>
    <property type="match status" value="1"/>
</dbReference>
<name>A0A935CB01_9BACT</name>
<dbReference type="Proteomes" id="UP000611723">
    <property type="component" value="Unassembled WGS sequence"/>
</dbReference>
<keyword evidence="5" id="KW-0998">Cell outer membrane</keyword>
<organism evidence="8 9">
    <name type="scientific">Marivirga aurantiaca</name>
    <dbReference type="NCBI Taxonomy" id="2802615"/>
    <lineage>
        <taxon>Bacteria</taxon>
        <taxon>Pseudomonadati</taxon>
        <taxon>Bacteroidota</taxon>
        <taxon>Cytophagia</taxon>
        <taxon>Cytophagales</taxon>
        <taxon>Marivirgaceae</taxon>
        <taxon>Marivirga</taxon>
    </lineage>
</organism>
<evidence type="ECO:0000259" key="6">
    <source>
        <dbReference type="Pfam" id="PF07980"/>
    </source>
</evidence>
<comment type="subcellular location">
    <subcellularLocation>
        <location evidence="1">Cell outer membrane</location>
    </subcellularLocation>
</comment>
<protein>
    <submittedName>
        <fullName evidence="8">RagB/SusD family nutrient uptake outer membrane protein</fullName>
    </submittedName>
</protein>
<sequence length="448" mass="50224">MKKNKNIYFLTLICFWITSCEMLDVDPPYDTILSENAITDKRGLDAAVNGVYDGLQSGAIVLDYVVIADIAADNLRAAGSKIDYINIDNNDSFSNNIYVEAVWNAHFDVINRVNNVLVNLSSVSGLSDAEINRTEAEMRTVRALCYFNLVRMYGGVPLRDEPVAGASNEELFIGRASKSETYTFISDDLETAAQLMEGSGKGSGLKVDEPTILALLARVKLYQEDWPAAEAYAKSVINEFGLELDPDYEAIFDENSPSEEIIFQIDFVNDNDINPIAKWLLAAGRYEAAATEEIFELYQTGDNRFTVSVGESNGDYYANKYNNLQNENDSWIVVRLAEMYMVAAEAINEQSYDANSEAFDFLNAIRDRAGLADVGPLDATNQEILRRAIALERRKELAFEGHRWHDLVRTDRAMEVLEITNPNKLLFPIPQSELNTNNHPDMVQNADY</sequence>
<feature type="domain" description="SusD-like N-terminal" evidence="7">
    <location>
        <begin position="23"/>
        <end position="219"/>
    </location>
</feature>
<evidence type="ECO:0000256" key="1">
    <source>
        <dbReference type="ARBA" id="ARBA00004442"/>
    </source>
</evidence>